<dbReference type="Gene3D" id="3.40.50.300">
    <property type="entry name" value="P-loop containing nucleotide triphosphate hydrolases"/>
    <property type="match status" value="1"/>
</dbReference>
<accession>A0A1I7T2D2</accession>
<dbReference type="GO" id="GO:0000796">
    <property type="term" value="C:condensin complex"/>
    <property type="evidence" value="ECO:0007669"/>
    <property type="project" value="TreeGrafter"/>
</dbReference>
<dbReference type="InterPro" id="IPR010935">
    <property type="entry name" value="SMC_hinge"/>
</dbReference>
<organism evidence="6 7">
    <name type="scientific">Caenorhabditis tropicalis</name>
    <dbReference type="NCBI Taxonomy" id="1561998"/>
    <lineage>
        <taxon>Eukaryota</taxon>
        <taxon>Metazoa</taxon>
        <taxon>Ecdysozoa</taxon>
        <taxon>Nematoda</taxon>
        <taxon>Chromadorea</taxon>
        <taxon>Rhabditida</taxon>
        <taxon>Rhabditina</taxon>
        <taxon>Rhabditomorpha</taxon>
        <taxon>Rhabditoidea</taxon>
        <taxon>Rhabditidae</taxon>
        <taxon>Peloderinae</taxon>
        <taxon>Caenorhabditis</taxon>
    </lineage>
</organism>
<comment type="subcellular location">
    <subcellularLocation>
        <location evidence="1">Nucleus</location>
    </subcellularLocation>
</comment>
<dbReference type="STRING" id="1561998.A0A1I7T2D2"/>
<protein>
    <submittedName>
        <fullName evidence="7">SMC hinge domain-containing protein</fullName>
    </submittedName>
</protein>
<feature type="coiled-coil region" evidence="3">
    <location>
        <begin position="344"/>
        <end position="469"/>
    </location>
</feature>
<dbReference type="InterPro" id="IPR024704">
    <property type="entry name" value="SMC"/>
</dbReference>
<evidence type="ECO:0000259" key="5">
    <source>
        <dbReference type="SMART" id="SM00968"/>
    </source>
</evidence>
<keyword evidence="6" id="KW-1185">Reference proteome</keyword>
<proteinExistence type="predicted"/>
<dbReference type="eggNOG" id="KOG0996">
    <property type="taxonomic scope" value="Eukaryota"/>
</dbReference>
<feature type="compositionally biased region" description="Acidic residues" evidence="4">
    <location>
        <begin position="1087"/>
        <end position="1096"/>
    </location>
</feature>
<sequence>MPPKKSAAPPPHSDESDIFEEDAAKKTKKKTTKSVKKQRGDSKDAEEALKKATDELFDGSDVEDDGRDLFEYVKSLPDRPEFLSRRDNAERLMILNVEVNNFKSYYGKASIGPFHRSFTSIIGPNGSGKSNLIDSLLFVFGFRASKIRSDKLANLIHKSAGRQPDSCTVTIYFQRIVDAIQPDQYRVVPNSLFTIARTAYKNGNTSYSIDGRAASKSEVEARLRLVDIDIEHNRFLILQGEVEQIAMMKPVRTNKNEIGMVEYLEDIVGSNRIAPFTRAFEIRVKGLNCEVSQQRIARDHARSSKIAMEGSVRTAIEFLSKENEAKIIQMKLDQRRRKQYLDKVAPQKAEIEAKEEEAKALSQQLDANNIEVKTLEEKEKELMKKRSRIDGEFDQLTKEVDDLLSEETRRKETIKRYETDLSKTEADKKKEEKKKANFVAIPEKAEEKMKKWKEEIVQLTEIEATANAEADKNLEEFEKRSEKPKEEQGKIQEVWSKCNAEYNKIRSEATVARDEYEDMKRMANSGTKKLEDLQSRLVSSEEQHEKDKEEVERLKRELESCRSRKKDAEDKLPTVKEKARDVFTKLSKAREKMNELKGQNEVKSRDNVVKMLLKEKEAGRIPSFVGRLGEMGVVDKKYEKALSTNWPGKEGLEILIVENQEDCVKVINTIFDKKISKHAARSLELLKKNTIPQKLKPLPVEHYGAPRVFDIIDCEDNLKPAFYAMVKDTVIVDSYKEAVRLNKTPKGRGVSVSTLDGTVIAPSGNVTGGGERTGLILTDKNKKPKQVTQQDLDAELEAAREVNELQAEFDTLKSEEQNLDRLVRELRFKCEDMSKRLSILTSSIQTGEPAIETLKKTIKSLQKEAEKNRVDVEDLDSKQKIVIDLDKKRDKLREEADKLEKRQSEIQSELDGIFKELVQNHRDEAKDALQKRQKLEKDIAKETANVSSSARNIAKCDENIARFEKEIEKKRQLCDALQEKAVDDTAIEAKKETLNKLEDTRKELEKEAKDVTKKQSELSAAETQLEQDLKLSRDSISELKQKMACDSQMVKEIEKNLASMKINRIPRFQFLEDSSRPEDVPMHPEDLAVDENQSNEEVERQKNKLQIEWRMQLMLKNSKCDKRFLKISSHMKMSMEIN</sequence>
<feature type="domain" description="SMC hinge" evidence="5">
    <location>
        <begin position="622"/>
        <end position="742"/>
    </location>
</feature>
<dbReference type="InterPro" id="IPR003395">
    <property type="entry name" value="RecF/RecN/SMC_N"/>
</dbReference>
<dbReference type="AlphaFoldDB" id="A0A1I7T2D2"/>
<feature type="compositionally biased region" description="Basic and acidic residues" evidence="4">
    <location>
        <begin position="1073"/>
        <end position="1086"/>
    </location>
</feature>
<feature type="compositionally biased region" description="Basic residues" evidence="4">
    <location>
        <begin position="26"/>
        <end position="37"/>
    </location>
</feature>
<dbReference type="SUPFAM" id="SSF52540">
    <property type="entry name" value="P-loop containing nucleoside triphosphate hydrolases"/>
    <property type="match status" value="1"/>
</dbReference>
<reference evidence="7" key="1">
    <citation type="submission" date="2016-11" db="UniProtKB">
        <authorList>
            <consortium name="WormBaseParasite"/>
        </authorList>
    </citation>
    <scope>IDENTIFICATION</scope>
</reference>
<name>A0A1I7T2D2_9PELO</name>
<feature type="compositionally biased region" description="Pro residues" evidence="4">
    <location>
        <begin position="1"/>
        <end position="11"/>
    </location>
</feature>
<feature type="compositionally biased region" description="Basic and acidic residues" evidence="4">
    <location>
        <begin position="528"/>
        <end position="551"/>
    </location>
</feature>
<dbReference type="Pfam" id="PF02463">
    <property type="entry name" value="SMC_N"/>
    <property type="match status" value="1"/>
</dbReference>
<evidence type="ECO:0000256" key="2">
    <source>
        <dbReference type="ARBA" id="ARBA00023054"/>
    </source>
</evidence>
<dbReference type="PIRSF" id="PIRSF005719">
    <property type="entry name" value="SMC"/>
    <property type="match status" value="1"/>
</dbReference>
<dbReference type="SUPFAM" id="SSF75553">
    <property type="entry name" value="Smc hinge domain"/>
    <property type="match status" value="1"/>
</dbReference>
<dbReference type="SMART" id="SM00968">
    <property type="entry name" value="SMC_hinge"/>
    <property type="match status" value="1"/>
</dbReference>
<dbReference type="Proteomes" id="UP000095282">
    <property type="component" value="Unplaced"/>
</dbReference>
<feature type="compositionally biased region" description="Basic and acidic residues" evidence="4">
    <location>
        <begin position="38"/>
        <end position="47"/>
    </location>
</feature>
<feature type="region of interest" description="Disordered" evidence="4">
    <location>
        <begin position="525"/>
        <end position="551"/>
    </location>
</feature>
<evidence type="ECO:0000313" key="6">
    <source>
        <dbReference type="Proteomes" id="UP000095282"/>
    </source>
</evidence>
<keyword evidence="2 3" id="KW-0175">Coiled coil</keyword>
<dbReference type="PANTHER" id="PTHR18937">
    <property type="entry name" value="STRUCTURAL MAINTENANCE OF CHROMOSOMES SMC FAMILY MEMBER"/>
    <property type="match status" value="1"/>
</dbReference>
<feature type="region of interest" description="Disordered" evidence="4">
    <location>
        <begin position="1073"/>
        <end position="1099"/>
    </location>
</feature>
<dbReference type="Gene3D" id="1.20.1060.20">
    <property type="match status" value="1"/>
</dbReference>
<evidence type="ECO:0000256" key="3">
    <source>
        <dbReference type="SAM" id="Coils"/>
    </source>
</evidence>
<dbReference type="PANTHER" id="PTHR18937:SF173">
    <property type="entry name" value="STRUCTURAL MAINTENANCE OF CHROMOSOMES PROTEIN 4"/>
    <property type="match status" value="1"/>
</dbReference>
<dbReference type="GO" id="GO:0007076">
    <property type="term" value="P:mitotic chromosome condensation"/>
    <property type="evidence" value="ECO:0007669"/>
    <property type="project" value="TreeGrafter"/>
</dbReference>
<feature type="coiled-coil region" evidence="3">
    <location>
        <begin position="795"/>
        <end position="1056"/>
    </location>
</feature>
<evidence type="ECO:0000256" key="1">
    <source>
        <dbReference type="ARBA" id="ARBA00004123"/>
    </source>
</evidence>
<evidence type="ECO:0000313" key="7">
    <source>
        <dbReference type="WBParaSite" id="Csp11.Scaffold478.g1756.t1"/>
    </source>
</evidence>
<dbReference type="Gene3D" id="3.30.70.1620">
    <property type="match status" value="1"/>
</dbReference>
<evidence type="ECO:0000256" key="4">
    <source>
        <dbReference type="SAM" id="MobiDB-lite"/>
    </source>
</evidence>
<dbReference type="InterPro" id="IPR036277">
    <property type="entry name" value="SMC_hinge_sf"/>
</dbReference>
<feature type="region of interest" description="Disordered" evidence="4">
    <location>
        <begin position="1"/>
        <end position="47"/>
    </location>
</feature>
<dbReference type="GO" id="GO:0005524">
    <property type="term" value="F:ATP binding"/>
    <property type="evidence" value="ECO:0007669"/>
    <property type="project" value="InterPro"/>
</dbReference>
<dbReference type="WBParaSite" id="Csp11.Scaffold478.g1756.t1">
    <property type="protein sequence ID" value="Csp11.Scaffold478.g1756.t1"/>
    <property type="gene ID" value="Csp11.Scaffold478.g1756"/>
</dbReference>
<dbReference type="InterPro" id="IPR027417">
    <property type="entry name" value="P-loop_NTPase"/>
</dbReference>
<dbReference type="GO" id="GO:0005634">
    <property type="term" value="C:nucleus"/>
    <property type="evidence" value="ECO:0007669"/>
    <property type="project" value="UniProtKB-SubCell"/>
</dbReference>